<comment type="caution">
    <text evidence="3">The sequence shown here is derived from an EMBL/GenBank/DDBJ whole genome shotgun (WGS) entry which is preliminary data.</text>
</comment>
<keyword evidence="4" id="KW-1185">Reference proteome</keyword>
<dbReference type="PANTHER" id="PTHR48207">
    <property type="entry name" value="SUCCINATE--HYDROXYMETHYLGLUTARATE COA-TRANSFERASE"/>
    <property type="match status" value="1"/>
</dbReference>
<sequence length="413" mass="43755">MPKGQGSSTAMGGQMAGKLTPTHEAPYRGLKVLDFGQGIASPYCAMLLGVYGADVIKVEPPEGDWSRYLGTTYGNHTTLSAVYNRGKRSLCLDMKHKDGIAIAQRLASEADVLIEGFRPGVAERLGLGYQGLSRDNPGLVYLSVSGFGQSGPYAKRPGSDSVAQAFSGLVSVNLGADGVPHRVGTTISDVVTGVYAFQAIATTLFARATVGTGRWIDVNLCQSTSALLGHKVAEFILEGGAPRALNVPAGTYQTRDGWMMVTLVNEPQYKRLCGAIGREDLAGDPRFADFARRADAADALIPQLREVFLTQATDAWLTRLHAADIIAERILDPGEWLRNVHVEATRASVRQDTPGVGAVYSPRTPGIASLSEDHLCPAPDVGQDSRAVLTEAGFGSAEIDGLLLSGAVRQAKS</sequence>
<accession>A0A844SV21</accession>
<dbReference type="Gene3D" id="3.30.1540.10">
    <property type="entry name" value="formyl-coa transferase, domain 3"/>
    <property type="match status" value="1"/>
</dbReference>
<evidence type="ECO:0000313" key="3">
    <source>
        <dbReference type="EMBL" id="MVT67202.1"/>
    </source>
</evidence>
<dbReference type="InterPro" id="IPR003673">
    <property type="entry name" value="CoA-Trfase_fam_III"/>
</dbReference>
<evidence type="ECO:0000256" key="1">
    <source>
        <dbReference type="ARBA" id="ARBA00022679"/>
    </source>
</evidence>
<dbReference type="InterPro" id="IPR023606">
    <property type="entry name" value="CoA-Trfase_III_dom_1_sf"/>
</dbReference>
<gene>
    <name evidence="3" type="ORF">GPL21_19050</name>
</gene>
<dbReference type="GO" id="GO:0008410">
    <property type="term" value="F:CoA-transferase activity"/>
    <property type="evidence" value="ECO:0007669"/>
    <property type="project" value="TreeGrafter"/>
</dbReference>
<reference evidence="3 4" key="1">
    <citation type="submission" date="2019-12" db="EMBL/GenBank/DDBJ databases">
        <title>Draft genome sequences Bradyrhizobium cajani AMBPC1010, Bradyrhizobium pachyrhizi AMBPC1040 and Bradyrhizobium yuanmingense ALSPC3051, three plant growth promoting strains isolated from nodules of Cajanus cajan L. in Dominican Republic.</title>
        <authorList>
            <person name="Flores-Felix J.D."/>
            <person name="Araujo J."/>
            <person name="Diaz-Alcantara C."/>
            <person name="Gonzalez-Andres F."/>
            <person name="Velazquez E."/>
        </authorList>
    </citation>
    <scope>NUCLEOTIDE SEQUENCE [LARGE SCALE GENOMIC DNA]</scope>
    <source>
        <strain evidence="3 4">1040</strain>
    </source>
</reference>
<feature type="region of interest" description="Disordered" evidence="2">
    <location>
        <begin position="1"/>
        <end position="20"/>
    </location>
</feature>
<keyword evidence="1 3" id="KW-0808">Transferase</keyword>
<dbReference type="Pfam" id="PF02515">
    <property type="entry name" value="CoA_transf_3"/>
    <property type="match status" value="1"/>
</dbReference>
<dbReference type="EMBL" id="WQNF01000012">
    <property type="protein sequence ID" value="MVT67202.1"/>
    <property type="molecule type" value="Genomic_DNA"/>
</dbReference>
<evidence type="ECO:0000313" key="4">
    <source>
        <dbReference type="Proteomes" id="UP000436468"/>
    </source>
</evidence>
<dbReference type="PANTHER" id="PTHR48207:SF3">
    <property type="entry name" value="SUCCINATE--HYDROXYMETHYLGLUTARATE COA-TRANSFERASE"/>
    <property type="match status" value="1"/>
</dbReference>
<dbReference type="InterPro" id="IPR050483">
    <property type="entry name" value="CoA-transferase_III_domain"/>
</dbReference>
<feature type="compositionally biased region" description="Polar residues" evidence="2">
    <location>
        <begin position="1"/>
        <end position="11"/>
    </location>
</feature>
<protein>
    <submittedName>
        <fullName evidence="3">CoA transferase</fullName>
    </submittedName>
</protein>
<dbReference type="InterPro" id="IPR044855">
    <property type="entry name" value="CoA-Trfase_III_dom3_sf"/>
</dbReference>
<dbReference type="AlphaFoldDB" id="A0A844SV21"/>
<name>A0A844SV21_9BRAD</name>
<organism evidence="3 4">
    <name type="scientific">Bradyrhizobium pachyrhizi</name>
    <dbReference type="NCBI Taxonomy" id="280333"/>
    <lineage>
        <taxon>Bacteria</taxon>
        <taxon>Pseudomonadati</taxon>
        <taxon>Pseudomonadota</taxon>
        <taxon>Alphaproteobacteria</taxon>
        <taxon>Hyphomicrobiales</taxon>
        <taxon>Nitrobacteraceae</taxon>
        <taxon>Bradyrhizobium</taxon>
    </lineage>
</organism>
<evidence type="ECO:0000256" key="2">
    <source>
        <dbReference type="SAM" id="MobiDB-lite"/>
    </source>
</evidence>
<dbReference type="Gene3D" id="3.40.50.10540">
    <property type="entry name" value="Crotonobetainyl-coa:carnitine coa-transferase, domain 1"/>
    <property type="match status" value="1"/>
</dbReference>
<dbReference type="SUPFAM" id="SSF89796">
    <property type="entry name" value="CoA-transferase family III (CaiB/BaiF)"/>
    <property type="match status" value="1"/>
</dbReference>
<dbReference type="Proteomes" id="UP000436468">
    <property type="component" value="Unassembled WGS sequence"/>
</dbReference>
<proteinExistence type="predicted"/>